<dbReference type="InterPro" id="IPR000595">
    <property type="entry name" value="cNMP-bd_dom"/>
</dbReference>
<evidence type="ECO:0000256" key="1">
    <source>
        <dbReference type="ARBA" id="ARBA00000085"/>
    </source>
</evidence>
<feature type="domain" description="Cyclic nucleotide-binding" evidence="3">
    <location>
        <begin position="31"/>
        <end position="129"/>
    </location>
</feature>
<dbReference type="SUPFAM" id="SSF55874">
    <property type="entry name" value="ATPase domain of HSP90 chaperone/DNA topoisomerase II/histidine kinase"/>
    <property type="match status" value="1"/>
</dbReference>
<dbReference type="SMART" id="SM00100">
    <property type="entry name" value="cNMP"/>
    <property type="match status" value="1"/>
</dbReference>
<comment type="caution">
    <text evidence="5">The sequence shown here is derived from an EMBL/GenBank/DDBJ whole genome shotgun (WGS) entry which is preliminary data.</text>
</comment>
<gene>
    <name evidence="5" type="ORF">Q0590_11090</name>
</gene>
<name>A0ABT8R540_9BACT</name>
<accession>A0ABT8R540</accession>
<dbReference type="EC" id="2.7.13.3" evidence="2"/>
<dbReference type="Gene3D" id="2.60.120.10">
    <property type="entry name" value="Jelly Rolls"/>
    <property type="match status" value="1"/>
</dbReference>
<sequence length="468" mass="52782">MKLKQLENIDLFADLSEEELLCDIHGEMVEYKAGEQMWLEGDEAKYFMVVLEGTFQIYRIIKGQRLFISTFTKGMTGGELPLLAGTPHPGNASAMTDVKLFRIDEDNFWQMLGDCVPVRKKILKNMANRLQEINLLSFQREKLLSLGTMAAGLAHELNNPASAAKRASQNLLSTLDEFDHHSTEMLKSSMFKVPDRPGFLFQPIRDIINIDIKLSSLERSEREDDLIDWMEELGLDEAWDIASMLVAVGFTKENLSTFCEQLLPEQVPNFLRWMHKEVEMRLLSQELTISTTRISDLVTAIKQYSYMDQNLQEAQKVNIHEGINSTLIILNHKLKTKRIQVIKEYDEGIPLVAAYGSELNQVWTNLIDNAIDAVSEGGTISIRTYIDDTCMDTHSIAVAITDNGIGIPKEVQARIFEPFFTTKGVGKGTGLGLEIAHRIIVGQHKGDIEVSSEPGHTTFTVYVPEEVK</sequence>
<keyword evidence="5" id="KW-0067">ATP-binding</keyword>
<dbReference type="InterPro" id="IPR036890">
    <property type="entry name" value="HATPase_C_sf"/>
</dbReference>
<evidence type="ECO:0000259" key="4">
    <source>
        <dbReference type="PROSITE" id="PS50109"/>
    </source>
</evidence>
<organism evidence="5 6">
    <name type="scientific">Rhodocytophaga aerolata</name>
    <dbReference type="NCBI Taxonomy" id="455078"/>
    <lineage>
        <taxon>Bacteria</taxon>
        <taxon>Pseudomonadati</taxon>
        <taxon>Bacteroidota</taxon>
        <taxon>Cytophagia</taxon>
        <taxon>Cytophagales</taxon>
        <taxon>Rhodocytophagaceae</taxon>
        <taxon>Rhodocytophaga</taxon>
    </lineage>
</organism>
<keyword evidence="6" id="KW-1185">Reference proteome</keyword>
<comment type="catalytic activity">
    <reaction evidence="1">
        <text>ATP + protein L-histidine = ADP + protein N-phospho-L-histidine.</text>
        <dbReference type="EC" id="2.7.13.3"/>
    </reaction>
</comment>
<dbReference type="Gene3D" id="3.30.565.10">
    <property type="entry name" value="Histidine kinase-like ATPase, C-terminal domain"/>
    <property type="match status" value="1"/>
</dbReference>
<dbReference type="GO" id="GO:0005524">
    <property type="term" value="F:ATP binding"/>
    <property type="evidence" value="ECO:0007669"/>
    <property type="project" value="UniProtKB-KW"/>
</dbReference>
<dbReference type="Pfam" id="PF02518">
    <property type="entry name" value="HATPase_c"/>
    <property type="match status" value="1"/>
</dbReference>
<keyword evidence="5" id="KW-0547">Nucleotide-binding</keyword>
<dbReference type="PROSITE" id="PS50042">
    <property type="entry name" value="CNMP_BINDING_3"/>
    <property type="match status" value="1"/>
</dbReference>
<dbReference type="Gene3D" id="1.10.287.130">
    <property type="match status" value="1"/>
</dbReference>
<dbReference type="InterPro" id="IPR014710">
    <property type="entry name" value="RmlC-like_jellyroll"/>
</dbReference>
<dbReference type="CDD" id="cd00038">
    <property type="entry name" value="CAP_ED"/>
    <property type="match status" value="1"/>
</dbReference>
<dbReference type="Proteomes" id="UP001168528">
    <property type="component" value="Unassembled WGS sequence"/>
</dbReference>
<dbReference type="Pfam" id="PF00027">
    <property type="entry name" value="cNMP_binding"/>
    <property type="match status" value="1"/>
</dbReference>
<dbReference type="InterPro" id="IPR004358">
    <property type="entry name" value="Sig_transdc_His_kin-like_C"/>
</dbReference>
<protein>
    <recommendedName>
        <fullName evidence="2">histidine kinase</fullName>
        <ecNumber evidence="2">2.7.13.3</ecNumber>
    </recommendedName>
</protein>
<evidence type="ECO:0000256" key="2">
    <source>
        <dbReference type="ARBA" id="ARBA00012438"/>
    </source>
</evidence>
<dbReference type="PANTHER" id="PTHR43065">
    <property type="entry name" value="SENSOR HISTIDINE KINASE"/>
    <property type="match status" value="1"/>
</dbReference>
<dbReference type="EMBL" id="JAUKPO010000005">
    <property type="protein sequence ID" value="MDO1446801.1"/>
    <property type="molecule type" value="Genomic_DNA"/>
</dbReference>
<dbReference type="SMART" id="SM00387">
    <property type="entry name" value="HATPase_c"/>
    <property type="match status" value="1"/>
</dbReference>
<dbReference type="PANTHER" id="PTHR43065:SF48">
    <property type="entry name" value="HISTIDINE KINASE"/>
    <property type="match status" value="1"/>
</dbReference>
<evidence type="ECO:0000313" key="5">
    <source>
        <dbReference type="EMBL" id="MDO1446801.1"/>
    </source>
</evidence>
<dbReference type="PRINTS" id="PR00344">
    <property type="entry name" value="BCTRLSENSOR"/>
</dbReference>
<evidence type="ECO:0000259" key="3">
    <source>
        <dbReference type="PROSITE" id="PS50042"/>
    </source>
</evidence>
<dbReference type="PROSITE" id="PS50109">
    <property type="entry name" value="HIS_KIN"/>
    <property type="match status" value="1"/>
</dbReference>
<reference evidence="5" key="1">
    <citation type="submission" date="2023-07" db="EMBL/GenBank/DDBJ databases">
        <title>The genome sequence of Rhodocytophaga aerolata KACC 12507.</title>
        <authorList>
            <person name="Zhang X."/>
        </authorList>
    </citation>
    <scope>NUCLEOTIDE SEQUENCE</scope>
    <source>
        <strain evidence="5">KACC 12507</strain>
    </source>
</reference>
<dbReference type="RefSeq" id="WP_302037606.1">
    <property type="nucleotide sequence ID" value="NZ_JAUKPO010000005.1"/>
</dbReference>
<dbReference type="SUPFAM" id="SSF51206">
    <property type="entry name" value="cAMP-binding domain-like"/>
    <property type="match status" value="1"/>
</dbReference>
<feature type="domain" description="Histidine kinase" evidence="4">
    <location>
        <begin position="293"/>
        <end position="467"/>
    </location>
</feature>
<dbReference type="InterPro" id="IPR003594">
    <property type="entry name" value="HATPase_dom"/>
</dbReference>
<proteinExistence type="predicted"/>
<evidence type="ECO:0000313" key="6">
    <source>
        <dbReference type="Proteomes" id="UP001168528"/>
    </source>
</evidence>
<dbReference type="InterPro" id="IPR018490">
    <property type="entry name" value="cNMP-bd_dom_sf"/>
</dbReference>
<dbReference type="InterPro" id="IPR005467">
    <property type="entry name" value="His_kinase_dom"/>
</dbReference>